<evidence type="ECO:0000313" key="2">
    <source>
        <dbReference type="EMBL" id="GGG89567.1"/>
    </source>
</evidence>
<reference evidence="3" key="1">
    <citation type="journal article" date="2019" name="Int. J. Syst. Evol. Microbiol.">
        <title>The Global Catalogue of Microorganisms (GCM) 10K type strain sequencing project: providing services to taxonomists for standard genome sequencing and annotation.</title>
        <authorList>
            <consortium name="The Broad Institute Genomics Platform"/>
            <consortium name="The Broad Institute Genome Sequencing Center for Infectious Disease"/>
            <person name="Wu L."/>
            <person name="Ma J."/>
        </authorList>
    </citation>
    <scope>NUCLEOTIDE SEQUENCE [LARGE SCALE GENOMIC DNA]</scope>
    <source>
        <strain evidence="3">CGMCC 1.12766</strain>
    </source>
</reference>
<dbReference type="InterPro" id="IPR036280">
    <property type="entry name" value="Multihaem_cyt_sf"/>
</dbReference>
<dbReference type="Proteomes" id="UP000648722">
    <property type="component" value="Unassembled WGS sequence"/>
</dbReference>
<dbReference type="SUPFAM" id="SSF48695">
    <property type="entry name" value="Multiheme cytochromes"/>
    <property type="match status" value="1"/>
</dbReference>
<gene>
    <name evidence="2" type="ORF">GCM10007420_00750</name>
</gene>
<evidence type="ECO:0000313" key="3">
    <source>
        <dbReference type="Proteomes" id="UP000648722"/>
    </source>
</evidence>
<keyword evidence="1" id="KW-0732">Signal</keyword>
<feature type="signal peptide" evidence="1">
    <location>
        <begin position="1"/>
        <end position="21"/>
    </location>
</feature>
<name>A0ABQ1XEC3_9PROT</name>
<protein>
    <recommendedName>
        <fullName evidence="4">Cytochrome c domain-containing protein</fullName>
    </recommendedName>
</protein>
<sequence>MIRALTLLAAAFLLAACGNDAGEPPSRAPVDMAAWEAETVFHASGNPARLEDWGQFRIEDGRLVLAEGVVPYGLNTALFSDYALKLRTVWLPEGAAPAIWHDTETFDFPVGTVITKTFYYPRGGGGFETVALELDPNAHFDGAALDLSAVRVIETRILVRREEGWAAIPYVWNDNQRSTRLARAGAFVDLTLLEAGGRSGALSYQVPDVNQCAQCHVTNAADGQVRPIGPRARHLNGDYVYAHGEHNQLDHWREAGLLTGGPASAGAPRNAVWHGETTLSGMALEAAARAYIDINCAHCHSRTGHARTSGLYLEPSDPVGPAFGVCKPPIAAGRGTGNRRYSIVPGDSQASIFTFRMETVRPDAMMPELGRSRAHSEGVALVAAWIDAMAGGC</sequence>
<accession>A0ABQ1XEC3</accession>
<keyword evidence="3" id="KW-1185">Reference proteome</keyword>
<dbReference type="NCBIfam" id="TIGR03806">
    <property type="entry name" value="chp_HNE_0200"/>
    <property type="match status" value="1"/>
</dbReference>
<evidence type="ECO:0008006" key="4">
    <source>
        <dbReference type="Google" id="ProtNLM"/>
    </source>
</evidence>
<feature type="chain" id="PRO_5046496436" description="Cytochrome c domain-containing protein" evidence="1">
    <location>
        <begin position="22"/>
        <end position="393"/>
    </location>
</feature>
<organism evidence="2 3">
    <name type="scientific">Glycocaulis albus</name>
    <dbReference type="NCBI Taxonomy" id="1382801"/>
    <lineage>
        <taxon>Bacteria</taxon>
        <taxon>Pseudomonadati</taxon>
        <taxon>Pseudomonadota</taxon>
        <taxon>Alphaproteobacteria</taxon>
        <taxon>Maricaulales</taxon>
        <taxon>Maricaulaceae</taxon>
        <taxon>Glycocaulis</taxon>
    </lineage>
</organism>
<evidence type="ECO:0000256" key="1">
    <source>
        <dbReference type="SAM" id="SignalP"/>
    </source>
</evidence>
<dbReference type="PROSITE" id="PS51257">
    <property type="entry name" value="PROKAR_LIPOPROTEIN"/>
    <property type="match status" value="1"/>
</dbReference>
<proteinExistence type="predicted"/>
<comment type="caution">
    <text evidence="2">The sequence shown here is derived from an EMBL/GenBank/DDBJ whole genome shotgun (WGS) entry which is preliminary data.</text>
</comment>
<dbReference type="RefSeq" id="WP_188450571.1">
    <property type="nucleotide sequence ID" value="NZ_BMFS01000001.1"/>
</dbReference>
<dbReference type="InterPro" id="IPR022269">
    <property type="entry name" value="SO_2930-like_C"/>
</dbReference>
<dbReference type="EMBL" id="BMFS01000001">
    <property type="protein sequence ID" value="GGG89567.1"/>
    <property type="molecule type" value="Genomic_DNA"/>
</dbReference>